<dbReference type="GO" id="GO:0140662">
    <property type="term" value="F:ATP-dependent protein folding chaperone"/>
    <property type="evidence" value="ECO:0007669"/>
    <property type="project" value="InterPro"/>
</dbReference>
<dbReference type="PANTHER" id="PTHR45639">
    <property type="entry name" value="HSC70CB, ISOFORM G-RELATED"/>
    <property type="match status" value="1"/>
</dbReference>
<evidence type="ECO:0000313" key="8">
    <source>
        <dbReference type="EMBL" id="SBR07121.1"/>
    </source>
</evidence>
<organism evidence="8">
    <name type="scientific">Nothobranchius kuhntae</name>
    <name type="common">Beira killifish</name>
    <dbReference type="NCBI Taxonomy" id="321403"/>
    <lineage>
        <taxon>Eukaryota</taxon>
        <taxon>Metazoa</taxon>
        <taxon>Chordata</taxon>
        <taxon>Craniata</taxon>
        <taxon>Vertebrata</taxon>
        <taxon>Euteleostomi</taxon>
        <taxon>Actinopterygii</taxon>
        <taxon>Neopterygii</taxon>
        <taxon>Teleostei</taxon>
        <taxon>Neoteleostei</taxon>
        <taxon>Acanthomorphata</taxon>
        <taxon>Ovalentaria</taxon>
        <taxon>Atherinomorphae</taxon>
        <taxon>Cyprinodontiformes</taxon>
        <taxon>Nothobranchiidae</taxon>
        <taxon>Nothobranchius</taxon>
    </lineage>
</organism>
<reference evidence="8" key="1">
    <citation type="submission" date="2016-05" db="EMBL/GenBank/DDBJ databases">
        <authorList>
            <person name="Lavstsen T."/>
            <person name="Jespersen J.S."/>
        </authorList>
    </citation>
    <scope>NUCLEOTIDE SEQUENCE</scope>
    <source>
        <tissue evidence="8">Brain</tissue>
    </source>
</reference>
<feature type="region of interest" description="Disordered" evidence="7">
    <location>
        <begin position="500"/>
        <end position="565"/>
    </location>
</feature>
<evidence type="ECO:0000256" key="3">
    <source>
        <dbReference type="ARBA" id="ARBA00022490"/>
    </source>
</evidence>
<feature type="compositionally biased region" description="Basic and acidic residues" evidence="7">
    <location>
        <begin position="519"/>
        <end position="534"/>
    </location>
</feature>
<keyword evidence="4" id="KW-0597">Phosphoprotein</keyword>
<dbReference type="Gene3D" id="3.30.30.30">
    <property type="match status" value="1"/>
</dbReference>
<evidence type="ECO:0000256" key="1">
    <source>
        <dbReference type="ARBA" id="ARBA00004496"/>
    </source>
</evidence>
<proteinExistence type="inferred from homology"/>
<evidence type="ECO:0000256" key="6">
    <source>
        <dbReference type="ARBA" id="ARBA00022840"/>
    </source>
</evidence>
<keyword evidence="5" id="KW-0547">Nucleotide-binding</keyword>
<dbReference type="SUPFAM" id="SSF100934">
    <property type="entry name" value="Heat shock protein 70kD (HSP70), C-terminal subdomain"/>
    <property type="match status" value="2"/>
</dbReference>
<protein>
    <submittedName>
        <fullName evidence="8">Heat shock 70kDa protein 4-like</fullName>
    </submittedName>
</protein>
<feature type="compositionally biased region" description="Basic and acidic residues" evidence="7">
    <location>
        <begin position="544"/>
        <end position="556"/>
    </location>
</feature>
<dbReference type="AlphaFoldDB" id="A0A1A8JBH2"/>
<dbReference type="GO" id="GO:0005829">
    <property type="term" value="C:cytosol"/>
    <property type="evidence" value="ECO:0007669"/>
    <property type="project" value="TreeGrafter"/>
</dbReference>
<dbReference type="FunFam" id="2.60.34.10:FF:000030">
    <property type="entry name" value="Heat shock protein family A (Hsp70) member 4 like"/>
    <property type="match status" value="1"/>
</dbReference>
<feature type="compositionally biased region" description="Basic and acidic residues" evidence="7">
    <location>
        <begin position="805"/>
        <end position="829"/>
    </location>
</feature>
<keyword evidence="8" id="KW-0346">Stress response</keyword>
<sequence length="829" mass="93022">MSVVGIDVGFQNCYVAVARSGGIETVANEYSDRCTPACVSLASKNRVIGNAAKSQIITNFKNTVHGFKKFHGRAFDDPFVQAEKSKLPYSLHKLANGNTGIKVRYLEEEKVFTVEQIAGMLLTKLKETSESALKKPVVDCVVSVPSFFTNAERRSVLDATQIAGLNCLRLINDTTAVALAYGIYKQDLPTPEEKPRNVVFVDMGHSSFQISITAFNKGKLKVLASSFDPYLGGRNFDESLVNYFCEEFKTKYKLNVKDNPRALLRLHQECEKLKKLMSANSSDLPLNIECFMNDIDVSSRMNRTQFEDMCAQYLMRVEVPLKAALEQSKLSKDDIYAVEIVGGATRIPAIKERISKFFCKDISTTLNADEAVARGCALQCAILSPAFKVREFSITDVVPFPITLRWKSPTEDGLGECEVFSKNHAAPFSKVITFHKKEPFDLEAFYSSPQELPYIDQRIGCFSVQNVVPQPDGDSSKVKVKVRVNIHGIFSVSNASLIEKQKGEGEDMQIESEPMAQNEGREEEQTKMQVDHEGQSLGDQQNEDSTKEGVSGEKQDQSAGGSKPKVKVKSVDLPIVANNIRQLDSDVLINFVELERQMISQDKLVKEVNDAKNAVEEYVYDLREKLCGIYQKYISKEDSIRLTLTLMLDDTENWLYEDGEDQPKQVYEEKLDALKRFVQPIQERHRETENRPRAFEELGKKLQLYMKFVDSYKKKDESFVHLNPEDVSTVEKCVTESMAWMNNKMNAQSKLAITQDPVVKVADIIAKIQELEGVCDPVINKPKPTVEEPPDVNDCGAHNGPTPKQEAEGKGDKKGSQDTKPGMKEMEVD</sequence>
<dbReference type="InterPro" id="IPR029048">
    <property type="entry name" value="HSP70_C_sf"/>
</dbReference>
<dbReference type="GO" id="GO:0005524">
    <property type="term" value="F:ATP binding"/>
    <property type="evidence" value="ECO:0007669"/>
    <property type="project" value="UniProtKB-KW"/>
</dbReference>
<dbReference type="InterPro" id="IPR043129">
    <property type="entry name" value="ATPase_NBD"/>
</dbReference>
<dbReference type="InterPro" id="IPR029047">
    <property type="entry name" value="HSP70_peptide-bd_sf"/>
</dbReference>
<comment type="subcellular location">
    <subcellularLocation>
        <location evidence="1">Cytoplasm</location>
    </subcellularLocation>
</comment>
<comment type="similarity">
    <text evidence="2">Belongs to the heat shock protein 70 family.</text>
</comment>
<dbReference type="FunFam" id="3.30.420.40:FF:000495">
    <property type="entry name" value="Heat shock protein 4b"/>
    <property type="match status" value="1"/>
</dbReference>
<dbReference type="FunFam" id="3.30.30.30:FF:000002">
    <property type="entry name" value="Heat shock 70 kDa protein 4"/>
    <property type="match status" value="1"/>
</dbReference>
<dbReference type="EMBL" id="HAED01020532">
    <property type="protein sequence ID" value="SBR07121.1"/>
    <property type="molecule type" value="Transcribed_RNA"/>
</dbReference>
<keyword evidence="6" id="KW-0067">ATP-binding</keyword>
<dbReference type="SUPFAM" id="SSF53067">
    <property type="entry name" value="Actin-like ATPase domain"/>
    <property type="match status" value="2"/>
</dbReference>
<dbReference type="Gene3D" id="2.60.34.10">
    <property type="entry name" value="Substrate Binding Domain Of DNAk, Chain A, domain 1"/>
    <property type="match status" value="1"/>
</dbReference>
<feature type="region of interest" description="Disordered" evidence="7">
    <location>
        <begin position="778"/>
        <end position="829"/>
    </location>
</feature>
<accession>A0A1A8JBH2</accession>
<evidence type="ECO:0000256" key="2">
    <source>
        <dbReference type="ARBA" id="ARBA00007381"/>
    </source>
</evidence>
<gene>
    <name evidence="8" type="primary">HSPA4L</name>
</gene>
<reference evidence="8" key="2">
    <citation type="submission" date="2016-06" db="EMBL/GenBank/DDBJ databases">
        <title>The genome of a short-lived fish provides insights into sex chromosome evolution and the genetic control of aging.</title>
        <authorList>
            <person name="Reichwald K."/>
            <person name="Felder M."/>
            <person name="Petzold A."/>
            <person name="Koch P."/>
            <person name="Groth M."/>
            <person name="Platzer M."/>
        </authorList>
    </citation>
    <scope>NUCLEOTIDE SEQUENCE</scope>
    <source>
        <tissue evidence="8">Brain</tissue>
    </source>
</reference>
<dbReference type="FunFam" id="3.30.420.40:FF:000171">
    <property type="entry name" value="Heat shock 70 kDa protein 4"/>
    <property type="match status" value="1"/>
</dbReference>
<dbReference type="GO" id="GO:0005634">
    <property type="term" value="C:nucleus"/>
    <property type="evidence" value="ECO:0007669"/>
    <property type="project" value="TreeGrafter"/>
</dbReference>
<keyword evidence="3" id="KW-0963">Cytoplasm</keyword>
<dbReference type="Gene3D" id="3.90.640.10">
    <property type="entry name" value="Actin, Chain A, domain 4"/>
    <property type="match status" value="1"/>
</dbReference>
<evidence type="ECO:0000256" key="4">
    <source>
        <dbReference type="ARBA" id="ARBA00022553"/>
    </source>
</evidence>
<dbReference type="SUPFAM" id="SSF100920">
    <property type="entry name" value="Heat shock protein 70kD (HSP70), peptide-binding domain"/>
    <property type="match status" value="1"/>
</dbReference>
<dbReference type="InterPro" id="IPR018181">
    <property type="entry name" value="Heat_shock_70_CS"/>
</dbReference>
<dbReference type="PRINTS" id="PR00301">
    <property type="entry name" value="HEATSHOCK70"/>
</dbReference>
<dbReference type="Gene3D" id="3.30.420.40">
    <property type="match status" value="2"/>
</dbReference>
<evidence type="ECO:0000256" key="7">
    <source>
        <dbReference type="SAM" id="MobiDB-lite"/>
    </source>
</evidence>
<dbReference type="FunFam" id="3.90.640.10:FF:000004">
    <property type="entry name" value="Heat shock 70 kDa protein 4"/>
    <property type="match status" value="1"/>
</dbReference>
<dbReference type="InterPro" id="IPR013126">
    <property type="entry name" value="Hsp_70_fam"/>
</dbReference>
<dbReference type="EMBL" id="HAEE01009004">
    <property type="protein sequence ID" value="SBR29054.1"/>
    <property type="molecule type" value="Transcribed_RNA"/>
</dbReference>
<dbReference type="PROSITE" id="PS01036">
    <property type="entry name" value="HSP70_3"/>
    <property type="match status" value="1"/>
</dbReference>
<dbReference type="Pfam" id="PF00012">
    <property type="entry name" value="HSP70"/>
    <property type="match status" value="1"/>
</dbReference>
<dbReference type="FunFam" id="1.20.1270.10:FF:000002">
    <property type="entry name" value="Heat shock 70 kDa protein 4"/>
    <property type="match status" value="1"/>
</dbReference>
<evidence type="ECO:0000256" key="5">
    <source>
        <dbReference type="ARBA" id="ARBA00022741"/>
    </source>
</evidence>
<dbReference type="FunFam" id="3.30.420.40:FF:000767">
    <property type="entry name" value="Heat shock protein 70 (HSP70)-4, putative"/>
    <property type="match status" value="1"/>
</dbReference>
<dbReference type="Gene3D" id="1.20.1270.10">
    <property type="match status" value="2"/>
</dbReference>
<name>A0A1A8JBH2_NOTKU</name>
<dbReference type="PANTHER" id="PTHR45639:SF5">
    <property type="entry name" value="HEAT SHOCK 70 KDA PROTEIN 4L"/>
    <property type="match status" value="1"/>
</dbReference>